<dbReference type="Proteomes" id="UP000593567">
    <property type="component" value="Unassembled WGS sequence"/>
</dbReference>
<evidence type="ECO:0000256" key="5">
    <source>
        <dbReference type="SAM" id="Phobius"/>
    </source>
</evidence>
<dbReference type="OrthoDB" id="422206at2759"/>
<keyword evidence="4 5" id="KW-0472">Membrane</keyword>
<evidence type="ECO:0000256" key="4">
    <source>
        <dbReference type="ARBA" id="ARBA00023136"/>
    </source>
</evidence>
<dbReference type="AlphaFoldDB" id="A0A7J7JS70"/>
<accession>A0A7J7JS70</accession>
<keyword evidence="3 5" id="KW-1133">Transmembrane helix</keyword>
<comment type="subcellular location">
    <subcellularLocation>
        <location evidence="1">Membrane</location>
        <topology evidence="1">Multi-pass membrane protein</topology>
    </subcellularLocation>
</comment>
<dbReference type="PANTHER" id="PTHR10924:SF27">
    <property type="entry name" value="SOLUTE CARRIER FAMILY 49 MEMBER 4"/>
    <property type="match status" value="1"/>
</dbReference>
<proteinExistence type="predicted"/>
<evidence type="ECO:0000256" key="2">
    <source>
        <dbReference type="ARBA" id="ARBA00022692"/>
    </source>
</evidence>
<keyword evidence="2 5" id="KW-0812">Transmembrane</keyword>
<comment type="caution">
    <text evidence="6">The sequence shown here is derived from an EMBL/GenBank/DDBJ whole genome shotgun (WGS) entry which is preliminary data.</text>
</comment>
<evidence type="ECO:0000256" key="3">
    <source>
        <dbReference type="ARBA" id="ARBA00022989"/>
    </source>
</evidence>
<dbReference type="InterPro" id="IPR049680">
    <property type="entry name" value="FLVCR1-2_SLC49-like"/>
</dbReference>
<protein>
    <submittedName>
        <fullName evidence="6">DIRC2</fullName>
    </submittedName>
</protein>
<feature type="transmembrane region" description="Helical" evidence="5">
    <location>
        <begin position="58"/>
        <end position="77"/>
    </location>
</feature>
<evidence type="ECO:0000256" key="1">
    <source>
        <dbReference type="ARBA" id="ARBA00004141"/>
    </source>
</evidence>
<gene>
    <name evidence="6" type="ORF">EB796_012493</name>
</gene>
<reference evidence="6" key="1">
    <citation type="submission" date="2020-06" db="EMBL/GenBank/DDBJ databases">
        <title>Draft genome of Bugula neritina, a colonial animal packing powerful symbionts and potential medicines.</title>
        <authorList>
            <person name="Rayko M."/>
        </authorList>
    </citation>
    <scope>NUCLEOTIDE SEQUENCE [LARGE SCALE GENOMIC DNA]</scope>
    <source>
        <strain evidence="6">Kwan_BN1</strain>
    </source>
</reference>
<keyword evidence="7" id="KW-1185">Reference proteome</keyword>
<dbReference type="GO" id="GO:0016020">
    <property type="term" value="C:membrane"/>
    <property type="evidence" value="ECO:0007669"/>
    <property type="project" value="UniProtKB-SubCell"/>
</dbReference>
<sequence length="93" mass="10854">MSLVENGVIPLYYELACDCTFPVDEGLTCALMSSWNNLFAFVFYMFWFSPYLAANTEWMTWTCVGACALAVPMLHFMKEHYYRLDIDTHIIEE</sequence>
<evidence type="ECO:0000313" key="6">
    <source>
        <dbReference type="EMBL" id="KAF6029192.1"/>
    </source>
</evidence>
<dbReference type="PANTHER" id="PTHR10924">
    <property type="entry name" value="MAJOR FACILITATOR SUPERFAMILY PROTEIN-RELATED"/>
    <property type="match status" value="1"/>
</dbReference>
<organism evidence="6 7">
    <name type="scientific">Bugula neritina</name>
    <name type="common">Brown bryozoan</name>
    <name type="synonym">Sertularia neritina</name>
    <dbReference type="NCBI Taxonomy" id="10212"/>
    <lineage>
        <taxon>Eukaryota</taxon>
        <taxon>Metazoa</taxon>
        <taxon>Spiralia</taxon>
        <taxon>Lophotrochozoa</taxon>
        <taxon>Bryozoa</taxon>
        <taxon>Gymnolaemata</taxon>
        <taxon>Cheilostomatida</taxon>
        <taxon>Flustrina</taxon>
        <taxon>Buguloidea</taxon>
        <taxon>Bugulidae</taxon>
        <taxon>Bugula</taxon>
    </lineage>
</organism>
<evidence type="ECO:0000313" key="7">
    <source>
        <dbReference type="Proteomes" id="UP000593567"/>
    </source>
</evidence>
<dbReference type="EMBL" id="VXIV02001847">
    <property type="protein sequence ID" value="KAF6029192.1"/>
    <property type="molecule type" value="Genomic_DNA"/>
</dbReference>
<name>A0A7J7JS70_BUGNE</name>
<feature type="transmembrane region" description="Helical" evidence="5">
    <location>
        <begin position="35"/>
        <end position="52"/>
    </location>
</feature>